<evidence type="ECO:0000313" key="2">
    <source>
        <dbReference type="EMBL" id="MDV5088880.1"/>
    </source>
</evidence>
<feature type="transmembrane region" description="Helical" evidence="1">
    <location>
        <begin position="82"/>
        <end position="99"/>
    </location>
</feature>
<sequence>MNESKQAIKSAPDNLEQQVDTIHQVKKQHKGQTSEDEKQTKVDMLKAVAVASSAGISLLCSIGGCLWLGYEFDSTFGTSPGGIIMGGIIGGFGGLYMLYKQVVK</sequence>
<dbReference type="EMBL" id="JAWJZB010000009">
    <property type="protein sequence ID" value="MDV5088880.1"/>
    <property type="molecule type" value="Genomic_DNA"/>
</dbReference>
<name>A0ABU3ZAD5_9FIRM</name>
<protein>
    <submittedName>
        <fullName evidence="2">AtpZ/AtpI family protein</fullName>
    </submittedName>
</protein>
<dbReference type="Proteomes" id="UP001272515">
    <property type="component" value="Unassembled WGS sequence"/>
</dbReference>
<accession>A0ABU3ZAD5</accession>
<comment type="caution">
    <text evidence="2">The sequence shown here is derived from an EMBL/GenBank/DDBJ whole genome shotgun (WGS) entry which is preliminary data.</text>
</comment>
<feature type="transmembrane region" description="Helical" evidence="1">
    <location>
        <begin position="47"/>
        <end position="70"/>
    </location>
</feature>
<evidence type="ECO:0000256" key="1">
    <source>
        <dbReference type="SAM" id="Phobius"/>
    </source>
</evidence>
<organism evidence="2 3">
    <name type="scientific">Veillonella absiana</name>
    <dbReference type="NCBI Taxonomy" id="3079305"/>
    <lineage>
        <taxon>Bacteria</taxon>
        <taxon>Bacillati</taxon>
        <taxon>Bacillota</taxon>
        <taxon>Negativicutes</taxon>
        <taxon>Veillonellales</taxon>
        <taxon>Veillonellaceae</taxon>
        <taxon>Veillonella</taxon>
    </lineage>
</organism>
<gene>
    <name evidence="2" type="ORF">RVY80_08585</name>
</gene>
<keyword evidence="1" id="KW-0472">Membrane</keyword>
<keyword evidence="3" id="KW-1185">Reference proteome</keyword>
<keyword evidence="1" id="KW-0812">Transmembrane</keyword>
<dbReference type="RefSeq" id="WP_295187478.1">
    <property type="nucleotide sequence ID" value="NZ_JAWJZA010000018.1"/>
</dbReference>
<dbReference type="Pfam" id="PF09527">
    <property type="entry name" value="ATPase_gene1"/>
    <property type="match status" value="1"/>
</dbReference>
<proteinExistence type="predicted"/>
<keyword evidence="1" id="KW-1133">Transmembrane helix</keyword>
<reference evidence="2 3" key="1">
    <citation type="submission" date="2023-10" db="EMBL/GenBank/DDBJ databases">
        <title>Veillonella sp. nov., isolated from a pig farm feces dump.</title>
        <authorList>
            <person name="Chang Y.-H."/>
        </authorList>
    </citation>
    <scope>NUCLEOTIDE SEQUENCE [LARGE SCALE GENOMIC DNA]</scope>
    <source>
        <strain evidence="2 3">YH-vei2233</strain>
    </source>
</reference>
<evidence type="ECO:0000313" key="3">
    <source>
        <dbReference type="Proteomes" id="UP001272515"/>
    </source>
</evidence>
<dbReference type="InterPro" id="IPR032820">
    <property type="entry name" value="ATPase_put"/>
</dbReference>